<protein>
    <submittedName>
        <fullName evidence="1">RNA-directed DNA polymerase from mobile element jockey</fullName>
    </submittedName>
</protein>
<name>A0A7D9HNX5_PARCT</name>
<evidence type="ECO:0000313" key="1">
    <source>
        <dbReference type="EMBL" id="CAB3985184.1"/>
    </source>
</evidence>
<keyword evidence="1" id="KW-0548">Nucleotidyltransferase</keyword>
<evidence type="ECO:0000313" key="2">
    <source>
        <dbReference type="Proteomes" id="UP001152795"/>
    </source>
</evidence>
<proteinExistence type="predicted"/>
<dbReference type="Proteomes" id="UP001152795">
    <property type="component" value="Unassembled WGS sequence"/>
</dbReference>
<comment type="caution">
    <text evidence="1">The sequence shown here is derived from an EMBL/GenBank/DDBJ whole genome shotgun (WGS) entry which is preliminary data.</text>
</comment>
<keyword evidence="1" id="KW-0808">Transferase</keyword>
<organism evidence="1 2">
    <name type="scientific">Paramuricea clavata</name>
    <name type="common">Red gorgonian</name>
    <name type="synonym">Violescent sea-whip</name>
    <dbReference type="NCBI Taxonomy" id="317549"/>
    <lineage>
        <taxon>Eukaryota</taxon>
        <taxon>Metazoa</taxon>
        <taxon>Cnidaria</taxon>
        <taxon>Anthozoa</taxon>
        <taxon>Octocorallia</taxon>
        <taxon>Malacalcyonacea</taxon>
        <taxon>Plexauridae</taxon>
        <taxon>Paramuricea</taxon>
    </lineage>
</organism>
<reference evidence="1" key="1">
    <citation type="submission" date="2020-04" db="EMBL/GenBank/DDBJ databases">
        <authorList>
            <person name="Alioto T."/>
            <person name="Alioto T."/>
            <person name="Gomez Garrido J."/>
        </authorList>
    </citation>
    <scope>NUCLEOTIDE SEQUENCE</scope>
    <source>
        <strain evidence="1">A484AB</strain>
    </source>
</reference>
<keyword evidence="2" id="KW-1185">Reference proteome</keyword>
<keyword evidence="1" id="KW-0695">RNA-directed DNA polymerase</keyword>
<dbReference type="EMBL" id="CACRXK020000838">
    <property type="protein sequence ID" value="CAB3985184.1"/>
    <property type="molecule type" value="Genomic_DNA"/>
</dbReference>
<gene>
    <name evidence="1" type="ORF">PACLA_8A018536</name>
</gene>
<dbReference type="AlphaFoldDB" id="A0A7D9HNX5"/>
<dbReference type="GO" id="GO:0003964">
    <property type="term" value="F:RNA-directed DNA polymerase activity"/>
    <property type="evidence" value="ECO:0007669"/>
    <property type="project" value="UniProtKB-KW"/>
</dbReference>
<accession>A0A7D9HNX5</accession>
<sequence length="190" mass="20867">MIKNSRSDCSTGPDNIPVIFLKLAADFLAGPFSAGPLTAIINNCIDSLKYPMLWKLARISPIPKIDNPEHAKHSRHGASAATSDKAGGLDAVLFLSTKAEVMLTCNLLAEVGLCNGSFGTIEQIWFAENLGPLNLPIAVLVRSFHDIVFEPMTFDRLKAIGRSKNMQNRLEAEERLKVRAEKTVQTYNRS</sequence>